<evidence type="ECO:0000313" key="1">
    <source>
        <dbReference type="EMBL" id="VDM97491.1"/>
    </source>
</evidence>
<accession>A0A182EUT8</accession>
<reference evidence="1 2" key="2">
    <citation type="submission" date="2018-08" db="EMBL/GenBank/DDBJ databases">
        <authorList>
            <person name="Laetsch R D."/>
            <person name="Stevens L."/>
            <person name="Kumar S."/>
            <person name="Blaxter L. M."/>
        </authorList>
    </citation>
    <scope>NUCLEOTIDE SEQUENCE [LARGE SCALE GENOMIC DNA]</scope>
</reference>
<dbReference type="AlphaFoldDB" id="A0A182EUT8"/>
<organism evidence="3">
    <name type="scientific">Onchocerca ochengi</name>
    <name type="common">Filarial nematode worm</name>
    <dbReference type="NCBI Taxonomy" id="42157"/>
    <lineage>
        <taxon>Eukaryota</taxon>
        <taxon>Metazoa</taxon>
        <taxon>Ecdysozoa</taxon>
        <taxon>Nematoda</taxon>
        <taxon>Chromadorea</taxon>
        <taxon>Rhabditida</taxon>
        <taxon>Spirurina</taxon>
        <taxon>Spiruromorpha</taxon>
        <taxon>Filarioidea</taxon>
        <taxon>Onchocercidae</taxon>
        <taxon>Onchocerca</taxon>
    </lineage>
</organism>
<protein>
    <submittedName>
        <fullName evidence="3">Alpha/beta hydrolase</fullName>
    </submittedName>
</protein>
<reference evidence="3" key="1">
    <citation type="submission" date="2016-06" db="UniProtKB">
        <authorList>
            <consortium name="WormBaseParasite"/>
        </authorList>
    </citation>
    <scope>IDENTIFICATION</scope>
</reference>
<evidence type="ECO:0000313" key="2">
    <source>
        <dbReference type="Proteomes" id="UP000271087"/>
    </source>
</evidence>
<keyword evidence="2" id="KW-1185">Reference proteome</keyword>
<proteinExistence type="predicted"/>
<dbReference type="EMBL" id="UYRW01009127">
    <property type="protein sequence ID" value="VDM97491.1"/>
    <property type="molecule type" value="Genomic_DNA"/>
</dbReference>
<name>A0A182EUT8_ONCOC</name>
<gene>
    <name evidence="1" type="ORF">NOO_LOCUS11922</name>
</gene>
<dbReference type="Proteomes" id="UP000271087">
    <property type="component" value="Unassembled WGS sequence"/>
</dbReference>
<dbReference type="WBParaSite" id="nOo.2.0.1.t11922-RA">
    <property type="protein sequence ID" value="nOo.2.0.1.t11922-RA"/>
    <property type="gene ID" value="nOo.2.0.1.g11922"/>
</dbReference>
<evidence type="ECO:0000313" key="3">
    <source>
        <dbReference type="WBParaSite" id="nOo.2.0.1.t11922-RA"/>
    </source>
</evidence>
<sequence>MSSVKRIGLLPAGPLDRADGSLLFLYSGPSSSSWMEDP</sequence>